<dbReference type="PRINTS" id="PR00458">
    <property type="entry name" value="PEROXIDASE"/>
</dbReference>
<evidence type="ECO:0000256" key="5">
    <source>
        <dbReference type="ARBA" id="ARBA00022559"/>
    </source>
</evidence>
<dbReference type="GO" id="GO:0042744">
    <property type="term" value="P:hydrogen peroxide catabolic process"/>
    <property type="evidence" value="ECO:0007669"/>
    <property type="project" value="UniProtKB-KW"/>
</dbReference>
<sequence length="432" mass="47165">MDSTRKISFLVFVLCVFISLKNQINKASSSSSLYSSSSSYSSSYTEDSVDPPPSTSAFTTTTASTFSSPSNIFYSVKKVDKKYAEAFDEIQPLQYDFYRDTCPGAEQIVRSSVRQIHQLRPDISPALLRLVFHDCFIEGCDASVLLDDAGGSGSEKDSLPNQSLKGFDIIDMIKSQLENECPGIVSCADILVLAARESVVLAGGPFYPLHTGRRDSPVAYPDLATYELPSPLDDLSRTTDLFASRGFDERETVSLLGAHSTGMIHCKFFHSRLNNFKGTGVPDSTLDSDFLDILRSKCFNNQSSSSSPLSSPSPSASTTASLPLSPSPSSVSTINVSAVSSIPDTAMKMDYEGPGRGFGTLYYRSLLQGKGLLFVDQQLTSGEETETWVRAYASDVNLFQRDFALVMMKLSDYRVLTAPMGQVRLDCRKVVI</sequence>
<evidence type="ECO:0000256" key="10">
    <source>
        <dbReference type="ARBA" id="ARBA00023004"/>
    </source>
</evidence>
<comment type="cofactor">
    <cofactor evidence="15">
        <name>heme b</name>
        <dbReference type="ChEBI" id="CHEBI:60344"/>
    </cofactor>
    <text evidence="15">Binds 1 heme b (iron(II)-protoporphyrin IX) group per subunit.</text>
</comment>
<dbReference type="Gene3D" id="1.10.520.10">
    <property type="match status" value="1"/>
</dbReference>
<evidence type="ECO:0000256" key="2">
    <source>
        <dbReference type="ARBA" id="ARBA00002322"/>
    </source>
</evidence>
<feature type="disulfide bond" evidence="17">
    <location>
        <begin position="102"/>
        <end position="181"/>
    </location>
</feature>
<comment type="similarity">
    <text evidence="18">Belongs to the peroxidase family.</text>
</comment>
<evidence type="ECO:0000256" key="20">
    <source>
        <dbReference type="SAM" id="SignalP"/>
    </source>
</evidence>
<evidence type="ECO:0000256" key="17">
    <source>
        <dbReference type="PIRSR" id="PIRSR600823-5"/>
    </source>
</evidence>
<reference evidence="22" key="1">
    <citation type="journal article" date="2016" name="Nat. Genet.">
        <title>A high-quality carrot genome assembly provides new insights into carotenoid accumulation and asterid genome evolution.</title>
        <authorList>
            <person name="Iorizzo M."/>
            <person name="Ellison S."/>
            <person name="Senalik D."/>
            <person name="Zeng P."/>
            <person name="Satapoomin P."/>
            <person name="Huang J."/>
            <person name="Bowman M."/>
            <person name="Iovene M."/>
            <person name="Sanseverino W."/>
            <person name="Cavagnaro P."/>
            <person name="Yildiz M."/>
            <person name="Macko-Podgorni A."/>
            <person name="Moranska E."/>
            <person name="Grzebelus E."/>
            <person name="Grzebelus D."/>
            <person name="Ashrafi H."/>
            <person name="Zheng Z."/>
            <person name="Cheng S."/>
            <person name="Spooner D."/>
            <person name="Van Deynze A."/>
            <person name="Simon P."/>
        </authorList>
    </citation>
    <scope>NUCLEOTIDE SEQUENCE</scope>
    <source>
        <tissue evidence="22">Leaf</tissue>
    </source>
</reference>
<keyword evidence="11 17" id="KW-1015">Disulfide bond</keyword>
<feature type="disulfide bond" evidence="17">
    <location>
        <begin position="135"/>
        <end position="140"/>
    </location>
</feature>
<feature type="binding site" evidence="15">
    <location>
        <position position="155"/>
    </location>
    <ligand>
        <name>Ca(2+)</name>
        <dbReference type="ChEBI" id="CHEBI:29108"/>
        <label>1</label>
    </ligand>
</feature>
<feature type="region of interest" description="Disordered" evidence="19">
    <location>
        <begin position="302"/>
        <end position="332"/>
    </location>
</feature>
<evidence type="ECO:0000256" key="4">
    <source>
        <dbReference type="ARBA" id="ARBA00022525"/>
    </source>
</evidence>
<dbReference type="InterPro" id="IPR000823">
    <property type="entry name" value="Peroxidase_pln"/>
</dbReference>
<dbReference type="InterPro" id="IPR033905">
    <property type="entry name" value="Secretory_peroxidase"/>
</dbReference>
<dbReference type="AlphaFoldDB" id="A0AAF0XAV9"/>
<keyword evidence="6" id="KW-0349">Heme</keyword>
<feature type="binding site" evidence="15">
    <location>
        <position position="139"/>
    </location>
    <ligand>
        <name>Ca(2+)</name>
        <dbReference type="ChEBI" id="CHEBI:29108"/>
        <label>1</label>
    </ligand>
</feature>
<proteinExistence type="inferred from homology"/>
<feature type="site" description="Transition state stabilizer" evidence="16">
    <location>
        <position position="129"/>
    </location>
</feature>
<evidence type="ECO:0000313" key="23">
    <source>
        <dbReference type="Proteomes" id="UP000077755"/>
    </source>
</evidence>
<dbReference type="InterPro" id="IPR010255">
    <property type="entry name" value="Haem_peroxidase_sf"/>
</dbReference>
<comment type="function">
    <text evidence="2">Removal of H(2)O(2), oxidation of toxic reductants, biosynthesis and degradation of lignin, suberization, auxin catabolism, response to environmental stresses such as wounding, pathogen attack and oxidative stress. These functions might be dependent on each isozyme/isoform in each plant tissue.</text>
</comment>
<feature type="binding site" evidence="15">
    <location>
        <position position="141"/>
    </location>
    <ligand>
        <name>Ca(2+)</name>
        <dbReference type="ChEBI" id="CHEBI:29108"/>
        <label>1</label>
    </ligand>
</feature>
<dbReference type="GO" id="GO:0046872">
    <property type="term" value="F:metal ion binding"/>
    <property type="evidence" value="ECO:0007669"/>
    <property type="project" value="UniProtKB-KW"/>
</dbReference>
<gene>
    <name evidence="22" type="ORF">DCAR_0622963</name>
</gene>
<evidence type="ECO:0000256" key="16">
    <source>
        <dbReference type="PIRSR" id="PIRSR600823-4"/>
    </source>
</evidence>
<feature type="disulfide bond" evidence="17">
    <location>
        <begin position="266"/>
        <end position="298"/>
    </location>
</feature>
<keyword evidence="4" id="KW-0964">Secreted</keyword>
<dbReference type="GO" id="GO:0006979">
    <property type="term" value="P:response to oxidative stress"/>
    <property type="evidence" value="ECO:0007669"/>
    <property type="project" value="InterPro"/>
</dbReference>
<comment type="cofactor">
    <cofactor evidence="15">
        <name>Ca(2+)</name>
        <dbReference type="ChEBI" id="CHEBI:29108"/>
    </cofactor>
    <text evidence="15">Binds 2 calcium ions per subunit.</text>
</comment>
<keyword evidence="20" id="KW-0732">Signal</keyword>
<dbReference type="Pfam" id="PF00141">
    <property type="entry name" value="peroxidase"/>
    <property type="match status" value="1"/>
</dbReference>
<evidence type="ECO:0000256" key="7">
    <source>
        <dbReference type="ARBA" id="ARBA00022723"/>
    </source>
</evidence>
<feature type="binding site" evidence="14">
    <location>
        <position position="229"/>
    </location>
    <ligand>
        <name>substrate</name>
    </ligand>
</feature>
<keyword evidence="5" id="KW-0575">Peroxidase</keyword>
<dbReference type="KEGG" id="dcr:108226763"/>
<keyword evidence="12" id="KW-0376">Hydrogen peroxide</keyword>
<dbReference type="GO" id="GO:0140825">
    <property type="term" value="F:lactoperoxidase activity"/>
    <property type="evidence" value="ECO:0007669"/>
    <property type="project" value="UniProtKB-EC"/>
</dbReference>
<dbReference type="EMBL" id="CP093348">
    <property type="protein sequence ID" value="WOH03564.1"/>
    <property type="molecule type" value="Genomic_DNA"/>
</dbReference>
<evidence type="ECO:0000256" key="19">
    <source>
        <dbReference type="SAM" id="MobiDB-lite"/>
    </source>
</evidence>
<dbReference type="SUPFAM" id="SSF48113">
    <property type="entry name" value="Heme-dependent peroxidases"/>
    <property type="match status" value="1"/>
</dbReference>
<keyword evidence="7 15" id="KW-0479">Metal-binding</keyword>
<reference evidence="22" key="2">
    <citation type="submission" date="2022-03" db="EMBL/GenBank/DDBJ databases">
        <title>Draft title - Genomic analysis of global carrot germplasm unveils the trajectory of domestication and the origin of high carotenoid orange carrot.</title>
        <authorList>
            <person name="Iorizzo M."/>
            <person name="Ellison S."/>
            <person name="Senalik D."/>
            <person name="Macko-Podgorni A."/>
            <person name="Grzebelus D."/>
            <person name="Bostan H."/>
            <person name="Rolling W."/>
            <person name="Curaba J."/>
            <person name="Simon P."/>
        </authorList>
    </citation>
    <scope>NUCLEOTIDE SEQUENCE</scope>
    <source>
        <tissue evidence="22">Leaf</tissue>
    </source>
</reference>
<dbReference type="PANTHER" id="PTHR31517">
    <property type="match status" value="1"/>
</dbReference>
<keyword evidence="8 15" id="KW-0106">Calcium</keyword>
<evidence type="ECO:0000256" key="3">
    <source>
        <dbReference type="ARBA" id="ARBA00012313"/>
    </source>
</evidence>
<comment type="catalytic activity">
    <reaction evidence="1">
        <text>2 a phenolic donor + H2O2 = 2 a phenolic radical donor + 2 H2O</text>
        <dbReference type="Rhea" id="RHEA:56136"/>
        <dbReference type="ChEBI" id="CHEBI:15377"/>
        <dbReference type="ChEBI" id="CHEBI:16240"/>
        <dbReference type="ChEBI" id="CHEBI:139520"/>
        <dbReference type="ChEBI" id="CHEBI:139521"/>
        <dbReference type="EC" id="1.11.1.7"/>
    </reaction>
</comment>
<evidence type="ECO:0000256" key="12">
    <source>
        <dbReference type="ARBA" id="ARBA00023324"/>
    </source>
</evidence>
<feature type="chain" id="PRO_5042145555" description="peroxidase" evidence="20">
    <location>
        <begin position="24"/>
        <end position="432"/>
    </location>
</feature>
<dbReference type="Gene3D" id="1.10.420.10">
    <property type="entry name" value="Peroxidase, domain 2"/>
    <property type="match status" value="1"/>
</dbReference>
<evidence type="ECO:0000256" key="1">
    <source>
        <dbReference type="ARBA" id="ARBA00000189"/>
    </source>
</evidence>
<dbReference type="GO" id="GO:0020037">
    <property type="term" value="F:heme binding"/>
    <property type="evidence" value="ECO:0007669"/>
    <property type="project" value="InterPro"/>
</dbReference>
<feature type="compositionally biased region" description="Low complexity" evidence="19">
    <location>
        <begin position="303"/>
        <end position="330"/>
    </location>
</feature>
<keyword evidence="23" id="KW-1185">Reference proteome</keyword>
<dbReference type="PROSITE" id="PS50873">
    <property type="entry name" value="PEROXIDASE_4"/>
    <property type="match status" value="1"/>
</dbReference>
<dbReference type="EC" id="1.11.1.7" evidence="3"/>
<evidence type="ECO:0000256" key="9">
    <source>
        <dbReference type="ARBA" id="ARBA00023002"/>
    </source>
</evidence>
<evidence type="ECO:0000256" key="14">
    <source>
        <dbReference type="PIRSR" id="PIRSR600823-2"/>
    </source>
</evidence>
<accession>A0AAF0XAV9</accession>
<dbReference type="PROSITE" id="PS00436">
    <property type="entry name" value="PEROXIDASE_2"/>
    <property type="match status" value="1"/>
</dbReference>
<feature type="signal peptide" evidence="20">
    <location>
        <begin position="1"/>
        <end position="23"/>
    </location>
</feature>
<evidence type="ECO:0000256" key="13">
    <source>
        <dbReference type="PIRSR" id="PIRSR600823-1"/>
    </source>
</evidence>
<feature type="binding site" evidence="15">
    <location>
        <position position="143"/>
    </location>
    <ligand>
        <name>Ca(2+)</name>
        <dbReference type="ChEBI" id="CHEBI:29108"/>
        <label>1</label>
    </ligand>
</feature>
<evidence type="ECO:0000256" key="11">
    <source>
        <dbReference type="ARBA" id="ARBA00023157"/>
    </source>
</evidence>
<evidence type="ECO:0000256" key="15">
    <source>
        <dbReference type="PIRSR" id="PIRSR600823-3"/>
    </source>
</evidence>
<dbReference type="PRINTS" id="PR00461">
    <property type="entry name" value="PLPEROXIDASE"/>
</dbReference>
<evidence type="ECO:0000313" key="22">
    <source>
        <dbReference type="EMBL" id="WOH03564.1"/>
    </source>
</evidence>
<feature type="domain" description="Plant heme peroxidase family profile" evidence="21">
    <location>
        <begin position="92"/>
        <end position="431"/>
    </location>
</feature>
<evidence type="ECO:0000256" key="18">
    <source>
        <dbReference type="RuleBase" id="RU004241"/>
    </source>
</evidence>
<evidence type="ECO:0000256" key="8">
    <source>
        <dbReference type="ARBA" id="ARBA00022837"/>
    </source>
</evidence>
<evidence type="ECO:0000256" key="6">
    <source>
        <dbReference type="ARBA" id="ARBA00022617"/>
    </source>
</evidence>
<dbReference type="InterPro" id="IPR002016">
    <property type="entry name" value="Haem_peroxidase"/>
</dbReference>
<evidence type="ECO:0000259" key="21">
    <source>
        <dbReference type="PROSITE" id="PS50873"/>
    </source>
</evidence>
<feature type="binding site" description="axial binding residue" evidence="15">
    <location>
        <position position="259"/>
    </location>
    <ligand>
        <name>heme b</name>
        <dbReference type="ChEBI" id="CHEBI:60344"/>
    </ligand>
    <ligandPart>
        <name>Fe</name>
        <dbReference type="ChEBI" id="CHEBI:18248"/>
    </ligandPart>
</feature>
<dbReference type="PANTHER" id="PTHR31517:SF84">
    <property type="entry name" value="PEROXIDASE"/>
    <property type="match status" value="1"/>
</dbReference>
<keyword evidence="9" id="KW-0560">Oxidoreductase</keyword>
<dbReference type="Proteomes" id="UP000077755">
    <property type="component" value="Chromosome 6"/>
</dbReference>
<organism evidence="22 23">
    <name type="scientific">Daucus carota subsp. sativus</name>
    <name type="common">Carrot</name>
    <dbReference type="NCBI Taxonomy" id="79200"/>
    <lineage>
        <taxon>Eukaryota</taxon>
        <taxon>Viridiplantae</taxon>
        <taxon>Streptophyta</taxon>
        <taxon>Embryophyta</taxon>
        <taxon>Tracheophyta</taxon>
        <taxon>Spermatophyta</taxon>
        <taxon>Magnoliopsida</taxon>
        <taxon>eudicotyledons</taxon>
        <taxon>Gunneridae</taxon>
        <taxon>Pentapetalae</taxon>
        <taxon>asterids</taxon>
        <taxon>campanulids</taxon>
        <taxon>Apiales</taxon>
        <taxon>Apiaceae</taxon>
        <taxon>Apioideae</taxon>
        <taxon>Scandiceae</taxon>
        <taxon>Daucinae</taxon>
        <taxon>Daucus</taxon>
        <taxon>Daucus sect. Daucus</taxon>
    </lineage>
</organism>
<feature type="active site" description="Proton acceptor" evidence="13">
    <location>
        <position position="133"/>
    </location>
</feature>
<protein>
    <recommendedName>
        <fullName evidence="3">peroxidase</fullName>
        <ecNumber evidence="3">1.11.1.7</ecNumber>
    </recommendedName>
</protein>
<dbReference type="InterPro" id="IPR019794">
    <property type="entry name" value="Peroxidases_AS"/>
</dbReference>
<dbReference type="CDD" id="cd00693">
    <property type="entry name" value="secretory_peroxidase"/>
    <property type="match status" value="1"/>
</dbReference>
<keyword evidence="10 15" id="KW-0408">Iron</keyword>
<feature type="binding site" evidence="15">
    <location>
        <position position="350"/>
    </location>
    <ligand>
        <name>Ca(2+)</name>
        <dbReference type="ChEBI" id="CHEBI:29108"/>
        <label>2</label>
    </ligand>
</feature>
<name>A0AAF0XAV9_DAUCS</name>
<dbReference type="FunFam" id="1.10.520.10:FF:000008">
    <property type="entry name" value="Peroxidase"/>
    <property type="match status" value="1"/>
</dbReference>
<feature type="binding site" evidence="15">
    <location>
        <position position="134"/>
    </location>
    <ligand>
        <name>Ca(2+)</name>
        <dbReference type="ChEBI" id="CHEBI:29108"/>
        <label>1</label>
    </ligand>
</feature>
<feature type="disulfide bond" evidence="17">
    <location>
        <begin position="187"/>
        <end position="427"/>
    </location>
</feature>